<comment type="similarity">
    <text evidence="2">Belongs to the DCP1 family.</text>
</comment>
<dbReference type="GO" id="GO:0003729">
    <property type="term" value="F:mRNA binding"/>
    <property type="evidence" value="ECO:0007669"/>
    <property type="project" value="TreeGrafter"/>
</dbReference>
<dbReference type="Gene3D" id="2.30.29.30">
    <property type="entry name" value="Pleckstrin-homology domain (PH domain)/Phosphotyrosine-binding domain (PTB)"/>
    <property type="match status" value="1"/>
</dbReference>
<proteinExistence type="inferred from homology"/>
<dbReference type="PANTHER" id="PTHR16290:SF0">
    <property type="entry name" value="DECAPPING PROTEIN 1, ISOFORM A"/>
    <property type="match status" value="1"/>
</dbReference>
<keyword evidence="6" id="KW-1185">Reference proteome</keyword>
<dbReference type="GO" id="GO:0031087">
    <property type="term" value="P:deadenylation-independent decapping of nuclear-transcribed mRNA"/>
    <property type="evidence" value="ECO:0007669"/>
    <property type="project" value="TreeGrafter"/>
</dbReference>
<dbReference type="GO" id="GO:0000290">
    <property type="term" value="P:deadenylation-dependent decapping of nuclear-transcribed mRNA"/>
    <property type="evidence" value="ECO:0007669"/>
    <property type="project" value="InterPro"/>
</dbReference>
<comment type="subcellular location">
    <subcellularLocation>
        <location evidence="1">Cytoplasm</location>
    </subcellularLocation>
</comment>
<sequence length="171" mass="19301">MAPLVERCGIAETLSTLRRIDASIEEVIATATHATLYNYGEEWERGAIEGPLFVCRSPKGHILIVLNRLSIENLVEMVESLEFEIVDRYLIFRKNGAIRGLWFHDIDEHANIAQLLQRISIEAPDLLTPAVVQEDEVDLTALRAAMLDLVNDDAFLLEFHKIYQAKRAASS</sequence>
<dbReference type="GO" id="GO:0008047">
    <property type="term" value="F:enzyme activator activity"/>
    <property type="evidence" value="ECO:0007669"/>
    <property type="project" value="InterPro"/>
</dbReference>
<accession>A0AAD7UIM5</accession>
<dbReference type="InterPro" id="IPR011993">
    <property type="entry name" value="PH-like_dom_sf"/>
</dbReference>
<organism evidence="5 6">
    <name type="scientific">Chrysophaeum taylorii</name>
    <dbReference type="NCBI Taxonomy" id="2483200"/>
    <lineage>
        <taxon>Eukaryota</taxon>
        <taxon>Sar</taxon>
        <taxon>Stramenopiles</taxon>
        <taxon>Ochrophyta</taxon>
        <taxon>Pelagophyceae</taxon>
        <taxon>Pelagomonadales</taxon>
        <taxon>Pelagomonadaceae</taxon>
        <taxon>Chrysophaeum</taxon>
    </lineage>
</organism>
<keyword evidence="3" id="KW-0963">Cytoplasm</keyword>
<protein>
    <recommendedName>
        <fullName evidence="7">mRNA-decapping enzyme-like protein</fullName>
    </recommendedName>
</protein>
<gene>
    <name evidence="5" type="ORF">CTAYLR_010327</name>
</gene>
<dbReference type="Pfam" id="PF06058">
    <property type="entry name" value="DCP1"/>
    <property type="match status" value="1"/>
</dbReference>
<evidence type="ECO:0000256" key="2">
    <source>
        <dbReference type="ARBA" id="ARBA00008778"/>
    </source>
</evidence>
<dbReference type="EMBL" id="JAQMWT010000171">
    <property type="protein sequence ID" value="KAJ8608424.1"/>
    <property type="molecule type" value="Genomic_DNA"/>
</dbReference>
<evidence type="ECO:0000256" key="1">
    <source>
        <dbReference type="ARBA" id="ARBA00004496"/>
    </source>
</evidence>
<name>A0AAD7UIM5_9STRA</name>
<evidence type="ECO:0000256" key="4">
    <source>
        <dbReference type="ARBA" id="ARBA00022664"/>
    </source>
</evidence>
<evidence type="ECO:0000256" key="3">
    <source>
        <dbReference type="ARBA" id="ARBA00022490"/>
    </source>
</evidence>
<dbReference type="GO" id="GO:0000932">
    <property type="term" value="C:P-body"/>
    <property type="evidence" value="ECO:0007669"/>
    <property type="project" value="TreeGrafter"/>
</dbReference>
<evidence type="ECO:0008006" key="7">
    <source>
        <dbReference type="Google" id="ProtNLM"/>
    </source>
</evidence>
<evidence type="ECO:0000313" key="6">
    <source>
        <dbReference type="Proteomes" id="UP001230188"/>
    </source>
</evidence>
<dbReference type="SUPFAM" id="SSF50729">
    <property type="entry name" value="PH domain-like"/>
    <property type="match status" value="1"/>
</dbReference>
<reference evidence="5" key="1">
    <citation type="submission" date="2023-01" db="EMBL/GenBank/DDBJ databases">
        <title>Metagenome sequencing of chrysophaentin producing Chrysophaeum taylorii.</title>
        <authorList>
            <person name="Davison J."/>
            <person name="Bewley C."/>
        </authorList>
    </citation>
    <scope>NUCLEOTIDE SEQUENCE</scope>
    <source>
        <strain evidence="5">NIES-1699</strain>
    </source>
</reference>
<dbReference type="GO" id="GO:0006397">
    <property type="term" value="P:mRNA processing"/>
    <property type="evidence" value="ECO:0007669"/>
    <property type="project" value="UniProtKB-KW"/>
</dbReference>
<dbReference type="PANTHER" id="PTHR16290">
    <property type="entry name" value="TRANSCRIPTION FACTOR SMIF DECAPPING ENZYME DCP1"/>
    <property type="match status" value="1"/>
</dbReference>
<dbReference type="AlphaFoldDB" id="A0AAD7UIM5"/>
<evidence type="ECO:0000313" key="5">
    <source>
        <dbReference type="EMBL" id="KAJ8608424.1"/>
    </source>
</evidence>
<keyword evidence="4" id="KW-0507">mRNA processing</keyword>
<dbReference type="CDD" id="cd13182">
    <property type="entry name" value="EVH1-like_Dcp1"/>
    <property type="match status" value="1"/>
</dbReference>
<comment type="caution">
    <text evidence="5">The sequence shown here is derived from an EMBL/GenBank/DDBJ whole genome shotgun (WGS) entry which is preliminary data.</text>
</comment>
<dbReference type="Proteomes" id="UP001230188">
    <property type="component" value="Unassembled WGS sequence"/>
</dbReference>
<dbReference type="InterPro" id="IPR010334">
    <property type="entry name" value="Dcp1"/>
</dbReference>